<dbReference type="SUPFAM" id="SSF50494">
    <property type="entry name" value="Trypsin-like serine proteases"/>
    <property type="match status" value="1"/>
</dbReference>
<comment type="caution">
    <text evidence="2">The sequence shown here is derived from an EMBL/GenBank/DDBJ whole genome shotgun (WGS) entry which is preliminary data.</text>
</comment>
<dbReference type="Gene3D" id="1.25.40.10">
    <property type="entry name" value="Tetratricopeptide repeat domain"/>
    <property type="match status" value="2"/>
</dbReference>
<gene>
    <name evidence="2" type="ORF">GCM10009760_24720</name>
</gene>
<keyword evidence="3" id="KW-1185">Reference proteome</keyword>
<accession>A0ABP5L7F0</accession>
<organism evidence="2 3">
    <name type="scientific">Kitasatospora kazusensis</name>
    <dbReference type="NCBI Taxonomy" id="407974"/>
    <lineage>
        <taxon>Bacteria</taxon>
        <taxon>Bacillati</taxon>
        <taxon>Actinomycetota</taxon>
        <taxon>Actinomycetes</taxon>
        <taxon>Kitasatosporales</taxon>
        <taxon>Streptomycetaceae</taxon>
        <taxon>Kitasatospora</taxon>
    </lineage>
</organism>
<dbReference type="PANTHER" id="PTHR19959:SF119">
    <property type="entry name" value="FUNGAL LIPASE-LIKE DOMAIN-CONTAINING PROTEIN"/>
    <property type="match status" value="1"/>
</dbReference>
<dbReference type="SUPFAM" id="SSF48452">
    <property type="entry name" value="TPR-like"/>
    <property type="match status" value="2"/>
</dbReference>
<dbReference type="Pfam" id="PF13374">
    <property type="entry name" value="TPR_10"/>
    <property type="match status" value="1"/>
</dbReference>
<evidence type="ECO:0000313" key="2">
    <source>
        <dbReference type="EMBL" id="GAA2140987.1"/>
    </source>
</evidence>
<evidence type="ECO:0000313" key="3">
    <source>
        <dbReference type="Proteomes" id="UP001422759"/>
    </source>
</evidence>
<dbReference type="InterPro" id="IPR057574">
    <property type="entry name" value="nSTAND_NTPase5_dom"/>
</dbReference>
<dbReference type="InterPro" id="IPR027417">
    <property type="entry name" value="P-loop_NTPase"/>
</dbReference>
<dbReference type="SUPFAM" id="SSF52540">
    <property type="entry name" value="P-loop containing nucleoside triphosphate hydrolases"/>
    <property type="match status" value="1"/>
</dbReference>
<dbReference type="InterPro" id="IPR009003">
    <property type="entry name" value="Peptidase_S1_PA"/>
</dbReference>
<protein>
    <recommendedName>
        <fullName evidence="1">Novel STAND NTPase 5 domain-containing protein</fullName>
    </recommendedName>
</protein>
<sequence>MERHRVAGVTGPGGPGSGYAVGGRLVLTSAHVVTRKGEGTVAAGERRRVEVFHPGSPPGRADRPAPGGTVVWCGTAGGRDDAALVLVDEDERWRAPAGAVRWGRMVTDRPGVGCETWGVPDVAQREDRPVDAAQLRGEVNPGSGFVGNGYVLDLHQHPPQWSQAAGSPWGGLSGAAALCDRLLVGVVASDRAYSGGGQLNLVPAYVLHHDPGFRACLAAHGAAPAGLEAVELQHLDDTGAAPGRLGAGVRSPAALLQAGRQTVPFHGRRQLLEELTAWCARDGFGAWLVHGPGGQGKTRLAHRLGELLAADGWAVLWPRADASPDQLHELRHAAKPLLVVLDYAETRPRQLTALVEAAAEHPGSTPFKVLLLARTAGDWWRQAATATGLAQEFLDHAPVHLLAPLEDDPDHRPAAYREAAAALAAALPRVEGLAAHDWPGAAAGLPLPARLDQAAYGNALTLQMTALADLLDTGTGTGPTGPAGPGATVHAQVQDVEDRLLGHEHRYWQRTAAARGLTPAVSADTLETVLAAAHLAGADDREHADRLWCLLPALADRSRDRRNTVTGWLSALYPAPAPLPWGTLQPDRLAERHIGRVLDTDPALADHLLAGADDTQAARLLTVYSRAAAHPVFHDRLDAQLTALCGRHRRRLDGVIITTATRTDHPAPLIAALDAAVTAAATPLDDLITLNGRLPPHSRRLAGTSLRLVQTVTDRHRALAGTDPDTYLPDLAVSLNNLAVRLGEVGRHEEGLAAIREAVEIRRALAEADPGRLPGLAGSLSNLSVRLAETGRHEEGLAAVREAAHYYQVLAEADPDAYLPEFALCLNNLSNRLGAVGRHEEGLAASGEAAHHYRTLAEADPDAYLPDLALSLNNLSNRLGEVGRHEESLSAIREAAHHYRVLAEADPDAYLPNLAMSLDNLSVALWETGRREESLSAVFEATEHYRTLAEAAPDVYRPDFADSLNTLAVRLGEVGLYEEGLSMIRLATEHYRVLAEAAPERFEAALRRSLAATAWLEGFPR</sequence>
<reference evidence="3" key="1">
    <citation type="journal article" date="2019" name="Int. J. Syst. Evol. Microbiol.">
        <title>The Global Catalogue of Microorganisms (GCM) 10K type strain sequencing project: providing services to taxonomists for standard genome sequencing and annotation.</title>
        <authorList>
            <consortium name="The Broad Institute Genomics Platform"/>
            <consortium name="The Broad Institute Genome Sequencing Center for Infectious Disease"/>
            <person name="Wu L."/>
            <person name="Ma J."/>
        </authorList>
    </citation>
    <scope>NUCLEOTIDE SEQUENCE [LARGE SCALE GENOMIC DNA]</scope>
    <source>
        <strain evidence="3">JCM 14560</strain>
    </source>
</reference>
<dbReference type="Pfam" id="PF25199">
    <property type="entry name" value="nSTAND_NTPase5"/>
    <property type="match status" value="1"/>
</dbReference>
<dbReference type="Proteomes" id="UP001422759">
    <property type="component" value="Unassembled WGS sequence"/>
</dbReference>
<dbReference type="PANTHER" id="PTHR19959">
    <property type="entry name" value="KINESIN LIGHT CHAIN"/>
    <property type="match status" value="1"/>
</dbReference>
<proteinExistence type="predicted"/>
<dbReference type="InterPro" id="IPR011990">
    <property type="entry name" value="TPR-like_helical_dom_sf"/>
</dbReference>
<dbReference type="EMBL" id="BAAANT010000011">
    <property type="protein sequence ID" value="GAA2140987.1"/>
    <property type="molecule type" value="Genomic_DNA"/>
</dbReference>
<name>A0ABP5L7F0_9ACTN</name>
<evidence type="ECO:0000259" key="1">
    <source>
        <dbReference type="Pfam" id="PF25199"/>
    </source>
</evidence>
<feature type="domain" description="Novel STAND NTPase 5" evidence="1">
    <location>
        <begin position="270"/>
        <end position="385"/>
    </location>
</feature>